<name>A0ABY1CAA1_9FIRM</name>
<organism evidence="2 3">
    <name type="scientific">Lacrimispora sphenoides JCM 1415</name>
    <dbReference type="NCBI Taxonomy" id="1297793"/>
    <lineage>
        <taxon>Bacteria</taxon>
        <taxon>Bacillati</taxon>
        <taxon>Bacillota</taxon>
        <taxon>Clostridia</taxon>
        <taxon>Lachnospirales</taxon>
        <taxon>Lachnospiraceae</taxon>
        <taxon>Lacrimispora</taxon>
    </lineage>
</organism>
<dbReference type="Proteomes" id="UP000198970">
    <property type="component" value="Chromosome I"/>
</dbReference>
<reference evidence="2 3" key="1">
    <citation type="submission" date="2016-10" db="EMBL/GenBank/DDBJ databases">
        <authorList>
            <person name="Varghese N."/>
            <person name="Submissions S."/>
        </authorList>
    </citation>
    <scope>NUCLEOTIDE SEQUENCE [LARGE SCALE GENOMIC DNA]</scope>
    <source>
        <strain evidence="2 3">ATCC 19403</strain>
    </source>
</reference>
<feature type="compositionally biased region" description="Basic and acidic residues" evidence="1">
    <location>
        <begin position="44"/>
        <end position="53"/>
    </location>
</feature>
<accession>A0ABY1CAA1</accession>
<evidence type="ECO:0000313" key="3">
    <source>
        <dbReference type="Proteomes" id="UP000198970"/>
    </source>
</evidence>
<dbReference type="RefSeq" id="WP_157724411.1">
    <property type="nucleotide sequence ID" value="NZ_LT630003.1"/>
</dbReference>
<evidence type="ECO:0000313" key="2">
    <source>
        <dbReference type="EMBL" id="SET85733.1"/>
    </source>
</evidence>
<sequence length="53" mass="6248">MSMKDMDKMKQLLEEKKSQSNFFYGEKKIGVGKVQQRHKNIGTDSERTKKISR</sequence>
<gene>
    <name evidence="2" type="ORF">SAMN02745906_2470</name>
</gene>
<dbReference type="EMBL" id="LT630003">
    <property type="protein sequence ID" value="SET85733.1"/>
    <property type="molecule type" value="Genomic_DNA"/>
</dbReference>
<evidence type="ECO:0000256" key="1">
    <source>
        <dbReference type="SAM" id="MobiDB-lite"/>
    </source>
</evidence>
<protein>
    <submittedName>
        <fullName evidence="2">Uncharacterized protein</fullName>
    </submittedName>
</protein>
<keyword evidence="3" id="KW-1185">Reference proteome</keyword>
<feature type="region of interest" description="Disordered" evidence="1">
    <location>
        <begin position="33"/>
        <end position="53"/>
    </location>
</feature>
<proteinExistence type="predicted"/>